<accession>A0ABW5VYV8</accession>
<gene>
    <name evidence="2" type="ORF">ACFS27_22960</name>
</gene>
<proteinExistence type="predicted"/>
<evidence type="ECO:0000313" key="3">
    <source>
        <dbReference type="Proteomes" id="UP001597479"/>
    </source>
</evidence>
<feature type="transmembrane region" description="Helical" evidence="1">
    <location>
        <begin position="69"/>
        <end position="88"/>
    </location>
</feature>
<dbReference type="RefSeq" id="WP_377188026.1">
    <property type="nucleotide sequence ID" value="NZ_JBHUOG010000002.1"/>
</dbReference>
<evidence type="ECO:0000313" key="2">
    <source>
        <dbReference type="EMBL" id="MFD2796440.1"/>
    </source>
</evidence>
<keyword evidence="3" id="KW-1185">Reference proteome</keyword>
<evidence type="ECO:0000256" key="1">
    <source>
        <dbReference type="SAM" id="Phobius"/>
    </source>
</evidence>
<dbReference type="EMBL" id="JBHUOG010000002">
    <property type="protein sequence ID" value="MFD2796440.1"/>
    <property type="molecule type" value="Genomic_DNA"/>
</dbReference>
<keyword evidence="1" id="KW-0812">Transmembrane</keyword>
<sequence>MTELGAEGGDFRRLVVRELQALEEDILWTEKAHFSAAELHSWVNVTVGLGATILAAVAAAAVVAEVGPWLPGVSALLAAVGSGVLTFLKPKDASGAHLYAGRRLGALRVKVRQTVHLDCDPAIALAPAELRRIVEDLAAEKASIDKDAPGTSGMAFKGARRKIDAGHFEHAVADPPKS</sequence>
<name>A0ABW5VYV8_9MICO</name>
<dbReference type="NCBIfam" id="NF033632">
    <property type="entry name" value="SLATT_4"/>
    <property type="match status" value="1"/>
</dbReference>
<dbReference type="Proteomes" id="UP001597479">
    <property type="component" value="Unassembled WGS sequence"/>
</dbReference>
<keyword evidence="1" id="KW-1133">Transmembrane helix</keyword>
<feature type="transmembrane region" description="Helical" evidence="1">
    <location>
        <begin position="41"/>
        <end position="63"/>
    </location>
</feature>
<protein>
    <submittedName>
        <fullName evidence="2">SLATT domain-containing protein</fullName>
    </submittedName>
</protein>
<comment type="caution">
    <text evidence="2">The sequence shown here is derived from an EMBL/GenBank/DDBJ whole genome shotgun (WGS) entry which is preliminary data.</text>
</comment>
<keyword evidence="1" id="KW-0472">Membrane</keyword>
<reference evidence="3" key="1">
    <citation type="journal article" date="2019" name="Int. J. Syst. Evol. Microbiol.">
        <title>The Global Catalogue of Microorganisms (GCM) 10K type strain sequencing project: providing services to taxonomists for standard genome sequencing and annotation.</title>
        <authorList>
            <consortium name="The Broad Institute Genomics Platform"/>
            <consortium name="The Broad Institute Genome Sequencing Center for Infectious Disease"/>
            <person name="Wu L."/>
            <person name="Ma J."/>
        </authorList>
    </citation>
    <scope>NUCLEOTIDE SEQUENCE [LARGE SCALE GENOMIC DNA]</scope>
    <source>
        <strain evidence="3">CCM 7044</strain>
    </source>
</reference>
<organism evidence="2 3">
    <name type="scientific">Promicromonospora vindobonensis</name>
    <dbReference type="NCBI Taxonomy" id="195748"/>
    <lineage>
        <taxon>Bacteria</taxon>
        <taxon>Bacillati</taxon>
        <taxon>Actinomycetota</taxon>
        <taxon>Actinomycetes</taxon>
        <taxon>Micrococcales</taxon>
        <taxon>Promicromonosporaceae</taxon>
        <taxon>Promicromonospora</taxon>
    </lineage>
</organism>